<dbReference type="EMBL" id="FNTD01000004">
    <property type="protein sequence ID" value="SEC02958.1"/>
    <property type="molecule type" value="Genomic_DNA"/>
</dbReference>
<evidence type="ECO:0000259" key="1">
    <source>
        <dbReference type="Pfam" id="PF24623"/>
    </source>
</evidence>
<feature type="domain" description="DNA-binding phage zinc finger" evidence="1">
    <location>
        <begin position="23"/>
        <end position="65"/>
    </location>
</feature>
<accession>A0A1H4P6V8</accession>
<proteinExistence type="predicted"/>
<organism evidence="2 3">
    <name type="scientific">Streptomyces misionensis</name>
    <dbReference type="NCBI Taxonomy" id="67331"/>
    <lineage>
        <taxon>Bacteria</taxon>
        <taxon>Bacillati</taxon>
        <taxon>Actinomycetota</taxon>
        <taxon>Actinomycetes</taxon>
        <taxon>Kitasatosporales</taxon>
        <taxon>Streptomycetaceae</taxon>
        <taxon>Streptomyces</taxon>
    </lineage>
</organism>
<dbReference type="STRING" id="67331.SAMN04490357_1002"/>
<protein>
    <recommendedName>
        <fullName evidence="1">DNA-binding phage zinc finger domain-containing protein</fullName>
    </recommendedName>
</protein>
<dbReference type="Pfam" id="PF24623">
    <property type="entry name" value="Phage_zn_bind_8"/>
    <property type="match status" value="1"/>
</dbReference>
<sequence>MNARRPGAPMPDSLRATLTTTVGHPARAIQCPHCRALPGKPCVLRTNGRALPEPHHTRITAWEQENAA</sequence>
<dbReference type="InterPro" id="IPR056911">
    <property type="entry name" value="Phage_Znf_bind_put"/>
</dbReference>
<name>A0A1H4P6V8_9ACTN</name>
<evidence type="ECO:0000313" key="2">
    <source>
        <dbReference type="EMBL" id="SEC02958.1"/>
    </source>
</evidence>
<evidence type="ECO:0000313" key="3">
    <source>
        <dbReference type="Proteomes" id="UP000182375"/>
    </source>
</evidence>
<gene>
    <name evidence="2" type="ORF">SAMN04490357_1002</name>
</gene>
<dbReference type="Proteomes" id="UP000182375">
    <property type="component" value="Unassembled WGS sequence"/>
</dbReference>
<reference evidence="2 3" key="1">
    <citation type="submission" date="2016-10" db="EMBL/GenBank/DDBJ databases">
        <authorList>
            <person name="de Groot N.N."/>
        </authorList>
    </citation>
    <scope>NUCLEOTIDE SEQUENCE [LARGE SCALE GENOMIC DNA]</scope>
    <source>
        <strain evidence="2 3">DSM 40306</strain>
    </source>
</reference>
<dbReference type="AlphaFoldDB" id="A0A1H4P6V8"/>